<dbReference type="EC" id="2.1.1.-" evidence="1"/>
<accession>A0ABW4FCA5</accession>
<evidence type="ECO:0000313" key="2">
    <source>
        <dbReference type="Proteomes" id="UP001597145"/>
    </source>
</evidence>
<keyword evidence="1" id="KW-0489">Methyltransferase</keyword>
<dbReference type="CDD" id="cd02440">
    <property type="entry name" value="AdoMet_MTases"/>
    <property type="match status" value="1"/>
</dbReference>
<dbReference type="Gene3D" id="3.40.50.150">
    <property type="entry name" value="Vaccinia Virus protein VP39"/>
    <property type="match status" value="1"/>
</dbReference>
<dbReference type="Proteomes" id="UP001597145">
    <property type="component" value="Unassembled WGS sequence"/>
</dbReference>
<sequence>MDDAALPSFLPSLLDTTKPTIARVYDASLGGKDNFDVDRRVWERIRAAAPHQGDVSQMNRRWLARVVGYLADEVGINQFLDLGSGLPTTENTHEVAQRHNPEVQVVYVDIDPICSAHGRAMLEENDFTTFVEADMTRTADLLKHPDVVRRIDLDQPVALMQCGTLHHVPDEVDPAGMMREYIDALPSGSYVAMTHFWDPAEEDAELSKKARELEHAFTKLGLGSGYYRTREQIASLFGDLEMIEPGLVGLEDWWPTGPRVRRLWPEQHLILGGVGRKP</sequence>
<dbReference type="EMBL" id="JBHUCP010000002">
    <property type="protein sequence ID" value="MFD1528348.1"/>
    <property type="molecule type" value="Genomic_DNA"/>
</dbReference>
<dbReference type="Pfam" id="PF04672">
    <property type="entry name" value="Methyltransf_19"/>
    <property type="match status" value="1"/>
</dbReference>
<evidence type="ECO:0000313" key="1">
    <source>
        <dbReference type="EMBL" id="MFD1528348.1"/>
    </source>
</evidence>
<dbReference type="GO" id="GO:0008168">
    <property type="term" value="F:methyltransferase activity"/>
    <property type="evidence" value="ECO:0007669"/>
    <property type="project" value="UniProtKB-KW"/>
</dbReference>
<dbReference type="RefSeq" id="WP_343988464.1">
    <property type="nucleotide sequence ID" value="NZ_BAAAJG010000029.1"/>
</dbReference>
<proteinExistence type="predicted"/>
<dbReference type="GO" id="GO:0032259">
    <property type="term" value="P:methylation"/>
    <property type="evidence" value="ECO:0007669"/>
    <property type="project" value="UniProtKB-KW"/>
</dbReference>
<dbReference type="InterPro" id="IPR029063">
    <property type="entry name" value="SAM-dependent_MTases_sf"/>
</dbReference>
<gene>
    <name evidence="1" type="ORF">ACFSCY_02735</name>
</gene>
<comment type="caution">
    <text evidence="1">The sequence shown here is derived from an EMBL/GenBank/DDBJ whole genome shotgun (WGS) entry which is preliminary data.</text>
</comment>
<name>A0ABW4FCA5_9PSEU</name>
<dbReference type="PIRSF" id="PIRSF017393">
    <property type="entry name" value="MTase_SAV2177"/>
    <property type="match status" value="1"/>
</dbReference>
<protein>
    <submittedName>
        <fullName evidence="1">SAM-dependent methyltransferase</fullName>
        <ecNumber evidence="1">2.1.1.-</ecNumber>
    </submittedName>
</protein>
<keyword evidence="1" id="KW-0808">Transferase</keyword>
<dbReference type="InterPro" id="IPR006764">
    <property type="entry name" value="SAM_dep_MeTrfase_SAV2177_type"/>
</dbReference>
<keyword evidence="2" id="KW-1185">Reference proteome</keyword>
<dbReference type="SUPFAM" id="SSF53335">
    <property type="entry name" value="S-adenosyl-L-methionine-dependent methyltransferases"/>
    <property type="match status" value="1"/>
</dbReference>
<organism evidence="1 2">
    <name type="scientific">Pseudonocardia aurantiaca</name>
    <dbReference type="NCBI Taxonomy" id="75290"/>
    <lineage>
        <taxon>Bacteria</taxon>
        <taxon>Bacillati</taxon>
        <taxon>Actinomycetota</taxon>
        <taxon>Actinomycetes</taxon>
        <taxon>Pseudonocardiales</taxon>
        <taxon>Pseudonocardiaceae</taxon>
        <taxon>Pseudonocardia</taxon>
    </lineage>
</organism>
<reference evidence="2" key="1">
    <citation type="journal article" date="2019" name="Int. J. Syst. Evol. Microbiol.">
        <title>The Global Catalogue of Microorganisms (GCM) 10K type strain sequencing project: providing services to taxonomists for standard genome sequencing and annotation.</title>
        <authorList>
            <consortium name="The Broad Institute Genomics Platform"/>
            <consortium name="The Broad Institute Genome Sequencing Center for Infectious Disease"/>
            <person name="Wu L."/>
            <person name="Ma J."/>
        </authorList>
    </citation>
    <scope>NUCLEOTIDE SEQUENCE [LARGE SCALE GENOMIC DNA]</scope>
    <source>
        <strain evidence="2">JCM 12165</strain>
    </source>
</reference>